<reference evidence="1" key="1">
    <citation type="journal article" date="2020" name="mSystems">
        <title>Genome- and Community-Level Interaction Insights into Carbon Utilization and Element Cycling Functions of Hydrothermarchaeota in Hydrothermal Sediment.</title>
        <authorList>
            <person name="Zhou Z."/>
            <person name="Liu Y."/>
            <person name="Xu W."/>
            <person name="Pan J."/>
            <person name="Luo Z.H."/>
            <person name="Li M."/>
        </authorList>
    </citation>
    <scope>NUCLEOTIDE SEQUENCE [LARGE SCALE GENOMIC DNA]</scope>
    <source>
        <strain evidence="1">SpSt-479</strain>
    </source>
</reference>
<comment type="caution">
    <text evidence="1">The sequence shown here is derived from an EMBL/GenBank/DDBJ whole genome shotgun (WGS) entry which is preliminary data.</text>
</comment>
<dbReference type="AlphaFoldDB" id="A0A7V3E790"/>
<name>A0A7V3E790_9BACT</name>
<protein>
    <submittedName>
        <fullName evidence="1">Uncharacterized protein</fullName>
    </submittedName>
</protein>
<proteinExistence type="predicted"/>
<evidence type="ECO:0000313" key="1">
    <source>
        <dbReference type="EMBL" id="HFI91790.1"/>
    </source>
</evidence>
<sequence length="82" mass="9582">MKMNWEPFIGYMVNVTMHENYGLIFDAKNDQTLYEIVFKTGKLTAVYDDGLLLETTREHHKVNIFIPHSSIKCVELFDIKGE</sequence>
<dbReference type="EMBL" id="DSUJ01000008">
    <property type="protein sequence ID" value="HFI91790.1"/>
    <property type="molecule type" value="Genomic_DNA"/>
</dbReference>
<gene>
    <name evidence="1" type="ORF">ENS31_09735</name>
</gene>
<accession>A0A7V3E790</accession>
<organism evidence="1">
    <name type="scientific">Ignavibacterium album</name>
    <dbReference type="NCBI Taxonomy" id="591197"/>
    <lineage>
        <taxon>Bacteria</taxon>
        <taxon>Pseudomonadati</taxon>
        <taxon>Ignavibacteriota</taxon>
        <taxon>Ignavibacteria</taxon>
        <taxon>Ignavibacteriales</taxon>
        <taxon>Ignavibacteriaceae</taxon>
        <taxon>Ignavibacterium</taxon>
    </lineage>
</organism>